<evidence type="ECO:0000313" key="7">
    <source>
        <dbReference type="EMBL" id="KAL2612805.1"/>
    </source>
</evidence>
<dbReference type="Proteomes" id="UP001605036">
    <property type="component" value="Unassembled WGS sequence"/>
</dbReference>
<sequence>MTMIASQQKISGDNYKFKSIKAMVDTGITHIPSDFILPLYMQPRFTRSDNSRDVPTIDLSLVNDPFERKRIATSIVEAAKGWGIFKVHGHGIAERLRKKVLQVMREFFDLPLTDKVQFLGSQGEASGPRYGRTRRGTTGHQSWRDQFHHRIPPLTPSELETWPEKPESYRDTVLEWTKEIHKLSNVLFDLLTEAYNLEPRYFQDLMGVAESTGELDATMLSAYYPRCPQADQASGIVAHTDPTGMVVAIQDSPGLEVLKDGTWIPVAPDPACITISTGDAMEILTNGSCKSCEHRVRVKETQDRVSALVILKPSLDIKLEAAPAFITKGDPTRFIGTNMTYREYLRMFKDKRPEVTFD</sequence>
<evidence type="ECO:0000259" key="6">
    <source>
        <dbReference type="PROSITE" id="PS51471"/>
    </source>
</evidence>
<dbReference type="InterPro" id="IPR005123">
    <property type="entry name" value="Oxoglu/Fe-dep_dioxygenase_dom"/>
</dbReference>
<evidence type="ECO:0000256" key="5">
    <source>
        <dbReference type="SAM" id="MobiDB-lite"/>
    </source>
</evidence>
<gene>
    <name evidence="7" type="ORF">R1flu_024497</name>
</gene>
<evidence type="ECO:0000256" key="4">
    <source>
        <dbReference type="RuleBase" id="RU003682"/>
    </source>
</evidence>
<comment type="caution">
    <text evidence="7">The sequence shown here is derived from an EMBL/GenBank/DDBJ whole genome shotgun (WGS) entry which is preliminary data.</text>
</comment>
<dbReference type="InterPro" id="IPR026992">
    <property type="entry name" value="DIOX_N"/>
</dbReference>
<organism evidence="7 8">
    <name type="scientific">Riccia fluitans</name>
    <dbReference type="NCBI Taxonomy" id="41844"/>
    <lineage>
        <taxon>Eukaryota</taxon>
        <taxon>Viridiplantae</taxon>
        <taxon>Streptophyta</taxon>
        <taxon>Embryophyta</taxon>
        <taxon>Marchantiophyta</taxon>
        <taxon>Marchantiopsida</taxon>
        <taxon>Marchantiidae</taxon>
        <taxon>Marchantiales</taxon>
        <taxon>Ricciaceae</taxon>
        <taxon>Riccia</taxon>
    </lineage>
</organism>
<reference evidence="7 8" key="1">
    <citation type="submission" date="2024-09" db="EMBL/GenBank/DDBJ databases">
        <title>Chromosome-scale assembly of Riccia fluitans.</title>
        <authorList>
            <person name="Paukszto L."/>
            <person name="Sawicki J."/>
            <person name="Karawczyk K."/>
            <person name="Piernik-Szablinska J."/>
            <person name="Szczecinska M."/>
            <person name="Mazdziarz M."/>
        </authorList>
    </citation>
    <scope>NUCLEOTIDE SEQUENCE [LARGE SCALE GENOMIC DNA]</scope>
    <source>
        <strain evidence="7">Rf_01</strain>
        <tissue evidence="7">Aerial parts of the thallus</tissue>
    </source>
</reference>
<accession>A0ABD1XVH5</accession>
<name>A0ABD1XVH5_9MARC</name>
<protein>
    <recommendedName>
        <fullName evidence="6">Fe2OG dioxygenase domain-containing protein</fullName>
    </recommendedName>
</protein>
<comment type="similarity">
    <text evidence="1 4">Belongs to the iron/ascorbate-dependent oxidoreductase family.</text>
</comment>
<keyword evidence="4" id="KW-0560">Oxidoreductase</keyword>
<dbReference type="GO" id="GO:0016491">
    <property type="term" value="F:oxidoreductase activity"/>
    <property type="evidence" value="ECO:0007669"/>
    <property type="project" value="UniProtKB-KW"/>
</dbReference>
<evidence type="ECO:0000256" key="1">
    <source>
        <dbReference type="ARBA" id="ARBA00008056"/>
    </source>
</evidence>
<dbReference type="Pfam" id="PF14226">
    <property type="entry name" value="DIOX_N"/>
    <property type="match status" value="1"/>
</dbReference>
<keyword evidence="3 4" id="KW-0408">Iron</keyword>
<keyword evidence="8" id="KW-1185">Reference proteome</keyword>
<dbReference type="InterPro" id="IPR044861">
    <property type="entry name" value="IPNS-like_FE2OG_OXY"/>
</dbReference>
<dbReference type="SUPFAM" id="SSF51197">
    <property type="entry name" value="Clavaminate synthase-like"/>
    <property type="match status" value="1"/>
</dbReference>
<dbReference type="Gene3D" id="2.60.120.330">
    <property type="entry name" value="B-lactam Antibiotic, Isopenicillin N Synthase, Chain"/>
    <property type="match status" value="1"/>
</dbReference>
<evidence type="ECO:0000256" key="2">
    <source>
        <dbReference type="ARBA" id="ARBA00022723"/>
    </source>
</evidence>
<dbReference type="PANTHER" id="PTHR47991">
    <property type="entry name" value="OXOGLUTARATE/IRON-DEPENDENT DIOXYGENASE"/>
    <property type="match status" value="1"/>
</dbReference>
<dbReference type="Pfam" id="PF03171">
    <property type="entry name" value="2OG-FeII_Oxy"/>
    <property type="match status" value="1"/>
</dbReference>
<evidence type="ECO:0000313" key="8">
    <source>
        <dbReference type="Proteomes" id="UP001605036"/>
    </source>
</evidence>
<proteinExistence type="inferred from homology"/>
<dbReference type="InterPro" id="IPR050295">
    <property type="entry name" value="Plant_2OG-oxidoreductases"/>
</dbReference>
<feature type="domain" description="Fe2OG dioxygenase" evidence="6">
    <location>
        <begin position="214"/>
        <end position="313"/>
    </location>
</feature>
<dbReference type="PROSITE" id="PS51471">
    <property type="entry name" value="FE2OG_OXY"/>
    <property type="match status" value="1"/>
</dbReference>
<dbReference type="GO" id="GO:0046872">
    <property type="term" value="F:metal ion binding"/>
    <property type="evidence" value="ECO:0007669"/>
    <property type="project" value="UniProtKB-KW"/>
</dbReference>
<dbReference type="EMBL" id="JBHFFA010000007">
    <property type="protein sequence ID" value="KAL2612805.1"/>
    <property type="molecule type" value="Genomic_DNA"/>
</dbReference>
<feature type="region of interest" description="Disordered" evidence="5">
    <location>
        <begin position="123"/>
        <end position="142"/>
    </location>
</feature>
<evidence type="ECO:0000256" key="3">
    <source>
        <dbReference type="ARBA" id="ARBA00023004"/>
    </source>
</evidence>
<dbReference type="AlphaFoldDB" id="A0ABD1XVH5"/>
<dbReference type="InterPro" id="IPR027443">
    <property type="entry name" value="IPNS-like_sf"/>
</dbReference>
<keyword evidence="2 4" id="KW-0479">Metal-binding</keyword>